<organism evidence="2 3">
    <name type="scientific">Halobaculum magnesiiphilum</name>
    <dbReference type="NCBI Taxonomy" id="1017351"/>
    <lineage>
        <taxon>Archaea</taxon>
        <taxon>Methanobacteriati</taxon>
        <taxon>Methanobacteriota</taxon>
        <taxon>Stenosarchaea group</taxon>
        <taxon>Halobacteria</taxon>
        <taxon>Halobacteriales</taxon>
        <taxon>Haloferacaceae</taxon>
        <taxon>Halobaculum</taxon>
    </lineage>
</organism>
<name>A0A8T8W9M6_9EURY</name>
<reference evidence="2 3" key="1">
    <citation type="journal article" date="2021" name="Int. J. Syst. Evol. Microbiol.">
        <title>Halobaculum halophilum sp. nov. and Halobaculum salinum sp. nov., isolated from salt lake and saline soil.</title>
        <authorList>
            <person name="Cui H.L."/>
            <person name="Shi X.W."/>
            <person name="Yin X.M."/>
            <person name="Yang X.Y."/>
            <person name="Hou J."/>
            <person name="Zhu L."/>
        </authorList>
    </citation>
    <scope>NUCLEOTIDE SEQUENCE [LARGE SCALE GENOMIC DNA]</scope>
    <source>
        <strain evidence="2 3">NBRC 109044</strain>
    </source>
</reference>
<dbReference type="Proteomes" id="UP000826254">
    <property type="component" value="Chromosome"/>
</dbReference>
<feature type="compositionally biased region" description="Basic and acidic residues" evidence="1">
    <location>
        <begin position="18"/>
        <end position="33"/>
    </location>
</feature>
<accession>A0A8T8W9M6</accession>
<feature type="region of interest" description="Disordered" evidence="1">
    <location>
        <begin position="1"/>
        <end position="198"/>
    </location>
</feature>
<evidence type="ECO:0000313" key="3">
    <source>
        <dbReference type="Proteomes" id="UP000826254"/>
    </source>
</evidence>
<evidence type="ECO:0000256" key="1">
    <source>
        <dbReference type="SAM" id="MobiDB-lite"/>
    </source>
</evidence>
<dbReference type="AlphaFoldDB" id="A0A8T8W9M6"/>
<gene>
    <name evidence="2" type="ORF">K6T50_09425</name>
</gene>
<feature type="compositionally biased region" description="Basic and acidic residues" evidence="1">
    <location>
        <begin position="123"/>
        <end position="135"/>
    </location>
</feature>
<sequence>MSDDAPRGNPGVDPDDLDISKSEYVRELGDDRYVVSPGRRQPQQPPEEDRTEEPSDDAGGDADAGADAAEDPDVASTAESVRRGLSRTDGPGAADAPADTAESSPPSPSGSPPPDSSHAVGDATRRSDDPTRGDDGLPGDPTTDDQPTTDDRPSADDRAESGGGSGGESGVESGPRDRPASHARRGAPRGETPASSADLDAGAVGEWLAASLADTEFAYGFDATLSLDGRTARHRMASDDVGETFETLVTWFADAAGGDTPTEDALGILLAGMDTGPRLSPNAVRSALAGLGVSRGDSVEDVLAAIEEAGGLRLE</sequence>
<feature type="compositionally biased region" description="Acidic residues" evidence="1">
    <location>
        <begin position="49"/>
        <end position="60"/>
    </location>
</feature>
<proteinExistence type="predicted"/>
<dbReference type="EMBL" id="CP081958">
    <property type="protein sequence ID" value="QZP36537.1"/>
    <property type="molecule type" value="Genomic_DNA"/>
</dbReference>
<dbReference type="InterPro" id="IPR055923">
    <property type="entry name" value="DUF7500"/>
</dbReference>
<evidence type="ECO:0000313" key="2">
    <source>
        <dbReference type="EMBL" id="QZP36537.1"/>
    </source>
</evidence>
<feature type="compositionally biased region" description="Basic and acidic residues" evidence="1">
    <location>
        <begin position="149"/>
        <end position="160"/>
    </location>
</feature>
<keyword evidence="3" id="KW-1185">Reference proteome</keyword>
<feature type="compositionally biased region" description="Pro residues" evidence="1">
    <location>
        <begin position="105"/>
        <end position="115"/>
    </location>
</feature>
<dbReference type="Pfam" id="PF24332">
    <property type="entry name" value="DUF7500"/>
    <property type="match status" value="1"/>
</dbReference>
<dbReference type="RefSeq" id="WP_222606358.1">
    <property type="nucleotide sequence ID" value="NZ_CP081958.1"/>
</dbReference>
<dbReference type="GeneID" id="67178361"/>
<protein>
    <submittedName>
        <fullName evidence="2">Uncharacterized protein</fullName>
    </submittedName>
</protein>
<dbReference type="KEGG" id="hmp:K6T50_09425"/>
<feature type="compositionally biased region" description="Low complexity" evidence="1">
    <location>
        <begin position="88"/>
        <end position="104"/>
    </location>
</feature>